<protein>
    <submittedName>
        <fullName evidence="3">Uncharacterized protein</fullName>
    </submittedName>
</protein>
<sequence length="101" mass="11223">MIASCSQSVSQSVPRSESTSSCGDLIKLVMQCKRSCGIRDVMVMLFGRMHMRSGLVSGCSCIGWGFFWRFLVTNSDYVYVAMYGYLCTFHDKSVTGIVGYT</sequence>
<organism evidence="3 4">
    <name type="scientific">Aspergillus brasiliensis (strain CBS 101740 / IMI 381727 / IBT 21946)</name>
    <dbReference type="NCBI Taxonomy" id="767769"/>
    <lineage>
        <taxon>Eukaryota</taxon>
        <taxon>Fungi</taxon>
        <taxon>Dikarya</taxon>
        <taxon>Ascomycota</taxon>
        <taxon>Pezizomycotina</taxon>
        <taxon>Eurotiomycetes</taxon>
        <taxon>Eurotiomycetidae</taxon>
        <taxon>Eurotiales</taxon>
        <taxon>Aspergillaceae</taxon>
        <taxon>Aspergillus</taxon>
        <taxon>Aspergillus subgen. Circumdati</taxon>
    </lineage>
</organism>
<dbReference type="GeneID" id="93579960"/>
<dbReference type="VEuPathDB" id="FungiDB:ASPBRDRAFT_560234"/>
<evidence type="ECO:0000256" key="2">
    <source>
        <dbReference type="SAM" id="Phobius"/>
    </source>
</evidence>
<feature type="region of interest" description="Disordered" evidence="1">
    <location>
        <begin position="1"/>
        <end position="21"/>
    </location>
</feature>
<keyword evidence="2" id="KW-0472">Membrane</keyword>
<evidence type="ECO:0000256" key="1">
    <source>
        <dbReference type="SAM" id="MobiDB-lite"/>
    </source>
</evidence>
<evidence type="ECO:0000313" key="3">
    <source>
        <dbReference type="EMBL" id="OJJ72947.1"/>
    </source>
</evidence>
<proteinExistence type="predicted"/>
<feature type="transmembrane region" description="Helical" evidence="2">
    <location>
        <begin position="54"/>
        <end position="72"/>
    </location>
</feature>
<gene>
    <name evidence="3" type="ORF">ASPBRDRAFT_560234</name>
</gene>
<keyword evidence="2" id="KW-0812">Transmembrane</keyword>
<reference evidence="4" key="1">
    <citation type="journal article" date="2017" name="Genome Biol.">
        <title>Comparative genomics reveals high biological diversity and specific adaptations in the industrially and medically important fungal genus Aspergillus.</title>
        <authorList>
            <person name="de Vries R.P."/>
            <person name="Riley R."/>
            <person name="Wiebenga A."/>
            <person name="Aguilar-Osorio G."/>
            <person name="Amillis S."/>
            <person name="Uchima C.A."/>
            <person name="Anderluh G."/>
            <person name="Asadollahi M."/>
            <person name="Askin M."/>
            <person name="Barry K."/>
            <person name="Battaglia E."/>
            <person name="Bayram O."/>
            <person name="Benocci T."/>
            <person name="Braus-Stromeyer S.A."/>
            <person name="Caldana C."/>
            <person name="Canovas D."/>
            <person name="Cerqueira G.C."/>
            <person name="Chen F."/>
            <person name="Chen W."/>
            <person name="Choi C."/>
            <person name="Clum A."/>
            <person name="Dos Santos R.A."/>
            <person name="Damasio A.R."/>
            <person name="Diallinas G."/>
            <person name="Emri T."/>
            <person name="Fekete E."/>
            <person name="Flipphi M."/>
            <person name="Freyberg S."/>
            <person name="Gallo A."/>
            <person name="Gournas C."/>
            <person name="Habgood R."/>
            <person name="Hainaut M."/>
            <person name="Harispe M.L."/>
            <person name="Henrissat B."/>
            <person name="Hilden K.S."/>
            <person name="Hope R."/>
            <person name="Hossain A."/>
            <person name="Karabika E."/>
            <person name="Karaffa L."/>
            <person name="Karanyi Z."/>
            <person name="Krasevec N."/>
            <person name="Kuo A."/>
            <person name="Kusch H."/>
            <person name="LaButti K."/>
            <person name="Lagendijk E.L."/>
            <person name="Lapidus A."/>
            <person name="Levasseur A."/>
            <person name="Lindquist E."/>
            <person name="Lipzen A."/>
            <person name="Logrieco A.F."/>
            <person name="MacCabe A."/>
            <person name="Maekelae M.R."/>
            <person name="Malavazi I."/>
            <person name="Melin P."/>
            <person name="Meyer V."/>
            <person name="Mielnichuk N."/>
            <person name="Miskei M."/>
            <person name="Molnar A.P."/>
            <person name="Mule G."/>
            <person name="Ngan C.Y."/>
            <person name="Orejas M."/>
            <person name="Orosz E."/>
            <person name="Ouedraogo J.P."/>
            <person name="Overkamp K.M."/>
            <person name="Park H.-S."/>
            <person name="Perrone G."/>
            <person name="Piumi F."/>
            <person name="Punt P.J."/>
            <person name="Ram A.F."/>
            <person name="Ramon A."/>
            <person name="Rauscher S."/>
            <person name="Record E."/>
            <person name="Riano-Pachon D.M."/>
            <person name="Robert V."/>
            <person name="Roehrig J."/>
            <person name="Ruller R."/>
            <person name="Salamov A."/>
            <person name="Salih N.S."/>
            <person name="Samson R.A."/>
            <person name="Sandor E."/>
            <person name="Sanguinetti M."/>
            <person name="Schuetze T."/>
            <person name="Sepcic K."/>
            <person name="Shelest E."/>
            <person name="Sherlock G."/>
            <person name="Sophianopoulou V."/>
            <person name="Squina F.M."/>
            <person name="Sun H."/>
            <person name="Susca A."/>
            <person name="Todd R.B."/>
            <person name="Tsang A."/>
            <person name="Unkles S.E."/>
            <person name="van de Wiele N."/>
            <person name="van Rossen-Uffink D."/>
            <person name="Oliveira J.V."/>
            <person name="Vesth T.C."/>
            <person name="Visser J."/>
            <person name="Yu J.-H."/>
            <person name="Zhou M."/>
            <person name="Andersen M.R."/>
            <person name="Archer D.B."/>
            <person name="Baker S.E."/>
            <person name="Benoit I."/>
            <person name="Brakhage A.A."/>
            <person name="Braus G.H."/>
            <person name="Fischer R."/>
            <person name="Frisvad J.C."/>
            <person name="Goldman G.H."/>
            <person name="Houbraken J."/>
            <person name="Oakley B."/>
            <person name="Pocsi I."/>
            <person name="Scazzocchio C."/>
            <person name="Seiboth B."/>
            <person name="vanKuyk P.A."/>
            <person name="Wortman J."/>
            <person name="Dyer P.S."/>
            <person name="Grigoriev I.V."/>
        </authorList>
    </citation>
    <scope>NUCLEOTIDE SEQUENCE [LARGE SCALE GENOMIC DNA]</scope>
    <source>
        <strain evidence="4">CBS 101740 / IMI 381727 / IBT 21946</strain>
    </source>
</reference>
<keyword evidence="4" id="KW-1185">Reference proteome</keyword>
<dbReference type="Proteomes" id="UP000184499">
    <property type="component" value="Unassembled WGS sequence"/>
</dbReference>
<name>A0A1L9UMM2_ASPBC</name>
<evidence type="ECO:0000313" key="4">
    <source>
        <dbReference type="Proteomes" id="UP000184499"/>
    </source>
</evidence>
<keyword evidence="2" id="KW-1133">Transmembrane helix</keyword>
<dbReference type="EMBL" id="KV878683">
    <property type="protein sequence ID" value="OJJ72947.1"/>
    <property type="molecule type" value="Genomic_DNA"/>
</dbReference>
<dbReference type="AlphaFoldDB" id="A0A1L9UMM2"/>
<dbReference type="RefSeq" id="XP_067480195.1">
    <property type="nucleotide sequence ID" value="XM_067627472.1"/>
</dbReference>
<accession>A0A1L9UMM2</accession>